<evidence type="ECO:0000313" key="6">
    <source>
        <dbReference type="Proteomes" id="UP000002279"/>
    </source>
</evidence>
<feature type="domain" description="MGT5A-like N-terminal" evidence="4">
    <location>
        <begin position="4"/>
        <end position="138"/>
    </location>
</feature>
<sequence>MFLTFSRKNMSQKLSLLLLISGFIWGLMLLRYTFQHPRHQSSAELREQILDLSKRYVKALAEENKNIANSGSGASMAGYADLKRTIAVLLDDILQRLVKLESKIDYIIVNGSATNTTNGTSGNLMPVTTSKRISAVGNIR</sequence>
<dbReference type="FunCoup" id="F7BHW0">
    <property type="interactions" value="419"/>
</dbReference>
<dbReference type="eggNOG" id="ENOG502RY1D">
    <property type="taxonomic scope" value="Eukaryota"/>
</dbReference>
<keyword evidence="2" id="KW-0964">Secreted</keyword>
<dbReference type="GeneTree" id="ENSGT00940000153470"/>
<reference evidence="5" key="2">
    <citation type="submission" date="2025-09" db="UniProtKB">
        <authorList>
            <consortium name="Ensembl"/>
        </authorList>
    </citation>
    <scope>IDENTIFICATION</scope>
    <source>
        <strain evidence="5">Glennie</strain>
    </source>
</reference>
<name>F7BHW0_ORNAN</name>
<dbReference type="PANTHER" id="PTHR46941:SF1">
    <property type="entry name" value="COILED-COIL DOMAIN-CONTAINING PROTEIN 126"/>
    <property type="match status" value="1"/>
</dbReference>
<dbReference type="RefSeq" id="XP_028926692.1">
    <property type="nucleotide sequence ID" value="XM_029070859.2"/>
</dbReference>
<dbReference type="OrthoDB" id="9946758at2759"/>
<dbReference type="Proteomes" id="UP000002279">
    <property type="component" value="Unplaced"/>
</dbReference>
<dbReference type="HOGENOM" id="CLU_136286_0_0_1"/>
<dbReference type="STRING" id="9258.ENSOANP00000022388"/>
<comment type="subcellular location">
    <subcellularLocation>
        <location evidence="1">Secreted</location>
    </subcellularLocation>
</comment>
<organism evidence="5 6">
    <name type="scientific">Ornithorhynchus anatinus</name>
    <name type="common">Duckbill platypus</name>
    <dbReference type="NCBI Taxonomy" id="9258"/>
    <lineage>
        <taxon>Eukaryota</taxon>
        <taxon>Metazoa</taxon>
        <taxon>Chordata</taxon>
        <taxon>Craniata</taxon>
        <taxon>Vertebrata</taxon>
        <taxon>Euteleostomi</taxon>
        <taxon>Mammalia</taxon>
        <taxon>Monotremata</taxon>
        <taxon>Ornithorhynchidae</taxon>
        <taxon>Ornithorhynchus</taxon>
    </lineage>
</organism>
<evidence type="ECO:0000313" key="5">
    <source>
        <dbReference type="Ensembl" id="ENSOANP00000022388.1"/>
    </source>
</evidence>
<dbReference type="Ensembl" id="ENSOANT00000022392.2">
    <property type="protein sequence ID" value="ENSOANP00000022388.1"/>
    <property type="gene ID" value="ENSOANG00000014201.3"/>
</dbReference>
<dbReference type="Bgee" id="ENSOANG00000014201">
    <property type="expression patterns" value="Expressed in brain and 8 other cell types or tissues"/>
</dbReference>
<dbReference type="CTD" id="90693"/>
<dbReference type="InParanoid" id="F7BHW0"/>
<dbReference type="OMA" id="VNASAHN"/>
<dbReference type="InterPro" id="IPR042759">
    <property type="entry name" value="CCDC126"/>
</dbReference>
<reference evidence="5" key="1">
    <citation type="submission" date="2025-08" db="UniProtKB">
        <authorList>
            <consortium name="Ensembl"/>
        </authorList>
    </citation>
    <scope>IDENTIFICATION</scope>
    <source>
        <strain evidence="5">Glennie</strain>
    </source>
</reference>
<dbReference type="GeneID" id="100082928"/>
<dbReference type="KEGG" id="oaa:100082928"/>
<proteinExistence type="predicted"/>
<accession>F7BHW0</accession>
<evidence type="ECO:0000256" key="3">
    <source>
        <dbReference type="ARBA" id="ARBA00023180"/>
    </source>
</evidence>
<gene>
    <name evidence="5" type="primary">CCDC126</name>
</gene>
<dbReference type="InterPro" id="IPR027833">
    <property type="entry name" value="MGT5A-like_N"/>
</dbReference>
<evidence type="ECO:0000256" key="1">
    <source>
        <dbReference type="ARBA" id="ARBA00004613"/>
    </source>
</evidence>
<evidence type="ECO:0000259" key="4">
    <source>
        <dbReference type="Pfam" id="PF15027"/>
    </source>
</evidence>
<evidence type="ECO:0000256" key="2">
    <source>
        <dbReference type="ARBA" id="ARBA00022525"/>
    </source>
</evidence>
<keyword evidence="6" id="KW-1185">Reference proteome</keyword>
<protein>
    <submittedName>
        <fullName evidence="5">Coiled-coil domain containing 126</fullName>
    </submittedName>
</protein>
<dbReference type="PANTHER" id="PTHR46941">
    <property type="entry name" value="COILED-COIL DOMAIN-CONTAINING PROTEIN 126"/>
    <property type="match status" value="1"/>
</dbReference>
<keyword evidence="3" id="KW-0325">Glycoprotein</keyword>
<dbReference type="GO" id="GO:0005576">
    <property type="term" value="C:extracellular region"/>
    <property type="evidence" value="ECO:0007669"/>
    <property type="project" value="UniProtKB-SubCell"/>
</dbReference>
<dbReference type="AlphaFoldDB" id="F7BHW0"/>
<dbReference type="Pfam" id="PF15027">
    <property type="entry name" value="MGT5A_N"/>
    <property type="match status" value="1"/>
</dbReference>